<evidence type="ECO:0000313" key="2">
    <source>
        <dbReference type="EMBL" id="MFC7097203.1"/>
    </source>
</evidence>
<dbReference type="InterPro" id="IPR029039">
    <property type="entry name" value="Flavoprotein-like_sf"/>
</dbReference>
<sequence>MLSILVAYATGEGQTAAVADRVGAVVEARGHAVDVVDIGRESALAVDDYDAVIVGSSIHYGRHGKRVRRFVRDNREALTARPTAFFQLSLASAADTEEGVEEAAGYVEAFLEATDWHPDRIAQFGGALRYSKYGFLKRLMMRRIVGDDFPDVDPHGDTEFTDWAEVEAFANDVAAFAEGRVGVVPRPSTDDGP</sequence>
<evidence type="ECO:0000313" key="3">
    <source>
        <dbReference type="Proteomes" id="UP001596388"/>
    </source>
</evidence>
<dbReference type="InterPro" id="IPR008254">
    <property type="entry name" value="Flavodoxin/NO_synth"/>
</dbReference>
<dbReference type="InterPro" id="IPR052200">
    <property type="entry name" value="Protoporphyrinogen_IX_DH"/>
</dbReference>
<dbReference type="PROSITE" id="PS50902">
    <property type="entry name" value="FLAVODOXIN_LIKE"/>
    <property type="match status" value="1"/>
</dbReference>
<feature type="domain" description="Flavodoxin-like" evidence="1">
    <location>
        <begin position="4"/>
        <end position="168"/>
    </location>
</feature>
<dbReference type="PANTHER" id="PTHR38030">
    <property type="entry name" value="PROTOPORPHYRINOGEN IX DEHYDROGENASE [MENAQUINONE]"/>
    <property type="match status" value="1"/>
</dbReference>
<evidence type="ECO:0000259" key="1">
    <source>
        <dbReference type="PROSITE" id="PS50902"/>
    </source>
</evidence>
<gene>
    <name evidence="2" type="ORF">ACFQKD_07780</name>
</gene>
<dbReference type="Pfam" id="PF12724">
    <property type="entry name" value="Flavodoxin_5"/>
    <property type="match status" value="1"/>
</dbReference>
<keyword evidence="3" id="KW-1185">Reference proteome</keyword>
<accession>A0ABD5WWT5</accession>
<name>A0ABD5WWT5_9EURY</name>
<dbReference type="PANTHER" id="PTHR38030:SF2">
    <property type="entry name" value="PROTOPORPHYRINOGEN IX DEHYDROGENASE [QUINONE]"/>
    <property type="match status" value="1"/>
</dbReference>
<dbReference type="EMBL" id="JBHTAG010000002">
    <property type="protein sequence ID" value="MFC7097203.1"/>
    <property type="molecule type" value="Genomic_DNA"/>
</dbReference>
<dbReference type="AlphaFoldDB" id="A0ABD5WWT5"/>
<protein>
    <submittedName>
        <fullName evidence="2">Flavodoxin domain-containing protein</fullName>
    </submittedName>
</protein>
<proteinExistence type="predicted"/>
<dbReference type="InterPro" id="IPR026816">
    <property type="entry name" value="Flavodoxin_dom"/>
</dbReference>
<dbReference type="GeneID" id="79268896"/>
<dbReference type="SUPFAM" id="SSF52218">
    <property type="entry name" value="Flavoproteins"/>
    <property type="match status" value="1"/>
</dbReference>
<dbReference type="RefSeq" id="WP_276238321.1">
    <property type="nucleotide sequence ID" value="NZ_CP119989.1"/>
</dbReference>
<comment type="caution">
    <text evidence="2">The sequence shown here is derived from an EMBL/GenBank/DDBJ whole genome shotgun (WGS) entry which is preliminary data.</text>
</comment>
<dbReference type="Gene3D" id="3.40.50.360">
    <property type="match status" value="1"/>
</dbReference>
<organism evidence="2 3">
    <name type="scientific">Halobaculum marinum</name>
    <dbReference type="NCBI Taxonomy" id="3031996"/>
    <lineage>
        <taxon>Archaea</taxon>
        <taxon>Methanobacteriati</taxon>
        <taxon>Methanobacteriota</taxon>
        <taxon>Stenosarchaea group</taxon>
        <taxon>Halobacteria</taxon>
        <taxon>Halobacteriales</taxon>
        <taxon>Haloferacaceae</taxon>
        <taxon>Halobaculum</taxon>
    </lineage>
</organism>
<reference evidence="2 3" key="1">
    <citation type="journal article" date="2019" name="Int. J. Syst. Evol. Microbiol.">
        <title>The Global Catalogue of Microorganisms (GCM) 10K type strain sequencing project: providing services to taxonomists for standard genome sequencing and annotation.</title>
        <authorList>
            <consortium name="The Broad Institute Genomics Platform"/>
            <consortium name="The Broad Institute Genome Sequencing Center for Infectious Disease"/>
            <person name="Wu L."/>
            <person name="Ma J."/>
        </authorList>
    </citation>
    <scope>NUCLEOTIDE SEQUENCE [LARGE SCALE GENOMIC DNA]</scope>
    <source>
        <strain evidence="2 3">DT55</strain>
    </source>
</reference>
<dbReference type="Proteomes" id="UP001596388">
    <property type="component" value="Unassembled WGS sequence"/>
</dbReference>